<dbReference type="PANTHER" id="PTHR30157:SF0">
    <property type="entry name" value="NADPH-DEPENDENT FERRIC-CHELATE REDUCTASE"/>
    <property type="match status" value="1"/>
</dbReference>
<evidence type="ECO:0000256" key="1">
    <source>
        <dbReference type="ARBA" id="ARBA00035644"/>
    </source>
</evidence>
<dbReference type="InterPro" id="IPR053733">
    <property type="entry name" value="Heme_Transport_Util_sf"/>
</dbReference>
<dbReference type="InterPro" id="IPR007037">
    <property type="entry name" value="SIP_rossman_dom"/>
</dbReference>
<dbReference type="CDD" id="cd16831">
    <property type="entry name" value="HemS-like_C"/>
    <property type="match status" value="1"/>
</dbReference>
<comment type="caution">
    <text evidence="3">The sequence shown here is derived from an EMBL/GenBank/DDBJ whole genome shotgun (WGS) entry which is preliminary data.</text>
</comment>
<dbReference type="SUPFAM" id="SSF63380">
    <property type="entry name" value="Riboflavin synthase domain-like"/>
    <property type="match status" value="1"/>
</dbReference>
<evidence type="ECO:0000259" key="2">
    <source>
        <dbReference type="PROSITE" id="PS51384"/>
    </source>
</evidence>
<accession>A0ABV2KNN5</accession>
<dbReference type="InterPro" id="IPR013113">
    <property type="entry name" value="SIP_FAD-bd"/>
</dbReference>
<dbReference type="CDD" id="cd06193">
    <property type="entry name" value="siderophore_interacting"/>
    <property type="match status" value="1"/>
</dbReference>
<comment type="similarity">
    <text evidence="1">Belongs to the SIP oxidoreductase family.</text>
</comment>
<protein>
    <submittedName>
        <fullName evidence="3">Heme degradation protein/NADPH-dependent ferric siderophore reductase</fullName>
    </submittedName>
</protein>
<organism evidence="3 4">
    <name type="scientific">Aquamicrobium ahrensii</name>
    <dbReference type="NCBI Taxonomy" id="469551"/>
    <lineage>
        <taxon>Bacteria</taxon>
        <taxon>Pseudomonadati</taxon>
        <taxon>Pseudomonadota</taxon>
        <taxon>Alphaproteobacteria</taxon>
        <taxon>Hyphomicrobiales</taxon>
        <taxon>Phyllobacteriaceae</taxon>
        <taxon>Aquamicrobium</taxon>
    </lineage>
</organism>
<reference evidence="3 4" key="1">
    <citation type="submission" date="2024-06" db="EMBL/GenBank/DDBJ databases">
        <title>Genomic Encyclopedia of Type Strains, Phase IV (KMG-IV): sequencing the most valuable type-strain genomes for metagenomic binning, comparative biology and taxonomic classification.</title>
        <authorList>
            <person name="Goeker M."/>
        </authorList>
    </citation>
    <scope>NUCLEOTIDE SEQUENCE [LARGE SCALE GENOMIC DNA]</scope>
    <source>
        <strain evidence="3 4">DSM 19730</strain>
    </source>
</reference>
<name>A0ABV2KNN5_9HYPH</name>
<dbReference type="InterPro" id="IPR039374">
    <property type="entry name" value="SIP_fam"/>
</dbReference>
<dbReference type="SUPFAM" id="SSF144064">
    <property type="entry name" value="Heme iron utilization protein-like"/>
    <property type="match status" value="1"/>
</dbReference>
<evidence type="ECO:0000313" key="3">
    <source>
        <dbReference type="EMBL" id="MET3662462.1"/>
    </source>
</evidence>
<evidence type="ECO:0000313" key="4">
    <source>
        <dbReference type="Proteomes" id="UP001549143"/>
    </source>
</evidence>
<dbReference type="InterPro" id="IPR017927">
    <property type="entry name" value="FAD-bd_FR_type"/>
</dbReference>
<dbReference type="Proteomes" id="UP001549143">
    <property type="component" value="Unassembled WGS sequence"/>
</dbReference>
<feature type="domain" description="FAD-binding FR-type" evidence="2">
    <location>
        <begin position="1"/>
        <end position="106"/>
    </location>
</feature>
<dbReference type="PANTHER" id="PTHR30157">
    <property type="entry name" value="FERRIC REDUCTASE, NADPH-DEPENDENT"/>
    <property type="match status" value="1"/>
</dbReference>
<dbReference type="Pfam" id="PF04954">
    <property type="entry name" value="SIP"/>
    <property type="match status" value="1"/>
</dbReference>
<dbReference type="Gene3D" id="3.40.1570.10">
    <property type="entry name" value="HemS/ChuS/ChuX like domains"/>
    <property type="match status" value="2"/>
</dbReference>
<dbReference type="EMBL" id="JBEPMN010000011">
    <property type="protein sequence ID" value="MET3662462.1"/>
    <property type="molecule type" value="Genomic_DNA"/>
</dbReference>
<dbReference type="PROSITE" id="PS51384">
    <property type="entry name" value="FAD_FR"/>
    <property type="match status" value="1"/>
</dbReference>
<dbReference type="InterPro" id="IPR039261">
    <property type="entry name" value="FNR_nucleotide-bd"/>
</dbReference>
<proteinExistence type="inferred from homology"/>
<dbReference type="InterPro" id="IPR007845">
    <property type="entry name" value="HemS/ChuX_dom"/>
</dbReference>
<keyword evidence="4" id="KW-1185">Reference proteome</keyword>
<dbReference type="Gene3D" id="2.40.30.10">
    <property type="entry name" value="Translation factors"/>
    <property type="match status" value="1"/>
</dbReference>
<gene>
    <name evidence="3" type="ORF">ABID44_002800</name>
</gene>
<dbReference type="Pfam" id="PF05171">
    <property type="entry name" value="HemS"/>
    <property type="match status" value="2"/>
</dbReference>
<dbReference type="Pfam" id="PF08021">
    <property type="entry name" value="FAD_binding_9"/>
    <property type="match status" value="1"/>
</dbReference>
<sequence length="603" mass="66451">MRRITLTGEDVGRLGSSGLHARLLFPEGQQPQWPEISADGRPVWNRGQVRMPMRAYTLRNIRAEAGEVDIDFLLHDGDGVAAAWARDVEAGAALGVIGPIGRPVEEADWYLFAGDESSLPPIARMLENLPQDARGLALIEVANAHERQPLNAPAGVEIRWLLRDVRPDQPRGRLLAQMVVETPVPETGRVVCWLGAELTAFQIARAHWRKLGHLDERRMHVAPYWNASKQTRTEAKLLARPGPVELFEPIDAGRLAASWLENLADAQPLEMSKFAATRTLTEVHVASALVEGGATRLDNDWEGIVRALPEAGEVTVVTRNHAAVHRKHGTFDRIMWNEERPVVLDRNINLRIRLESWAHCFFAEAAVSGYGADGLHIFDCYGQSVLHILARTPAGGERLRKLAECFKDSDQTPQIEVRRPSSPAAPLADSEIDAKALAAEWRSMLDTHDIFALARRHGAQRTQSYRLAPDDLARQVDTALFFEVLVESARQGEGVMIFVGSPGNVQIHIGPVHDVAVTADRLSIADETFGLEIVSSLAASCWLVSKPTIDGEIRSIELFDAGGNQIAWIFGERRPGGPQARSWHELLDRVCSEAHVKPGAVPA</sequence>
<dbReference type="InterPro" id="IPR017938">
    <property type="entry name" value="Riboflavin_synthase-like_b-brl"/>
</dbReference>
<dbReference type="Gene3D" id="3.40.50.80">
    <property type="entry name" value="Nucleotide-binding domain of ferredoxin-NADP reductase (FNR) module"/>
    <property type="match status" value="1"/>
</dbReference>